<feature type="domain" description="HTH lysR-type" evidence="7">
    <location>
        <begin position="7"/>
        <end position="66"/>
    </location>
</feature>
<gene>
    <name evidence="8" type="ORF">C5F44_05635</name>
</gene>
<keyword evidence="4" id="KW-0804">Transcription</keyword>
<evidence type="ECO:0000256" key="4">
    <source>
        <dbReference type="ARBA" id="ARBA00023163"/>
    </source>
</evidence>
<dbReference type="Pfam" id="PF00126">
    <property type="entry name" value="HTH_1"/>
    <property type="match status" value="1"/>
</dbReference>
<proteinExistence type="inferred from homology"/>
<organism evidence="8 9">
    <name type="scientific">Fuscovulum blasticum DSM 2131</name>
    <dbReference type="NCBI Taxonomy" id="1188250"/>
    <lineage>
        <taxon>Bacteria</taxon>
        <taxon>Pseudomonadati</taxon>
        <taxon>Pseudomonadota</taxon>
        <taxon>Alphaproteobacteria</taxon>
        <taxon>Rhodobacterales</taxon>
        <taxon>Paracoccaceae</taxon>
        <taxon>Pseudogemmobacter</taxon>
    </lineage>
</organism>
<accession>A0A2T4JBL6</accession>
<dbReference type="InterPro" id="IPR036388">
    <property type="entry name" value="WH-like_DNA-bd_sf"/>
</dbReference>
<dbReference type="GO" id="GO:0003700">
    <property type="term" value="F:DNA-binding transcription factor activity"/>
    <property type="evidence" value="ECO:0007669"/>
    <property type="project" value="InterPro"/>
</dbReference>
<dbReference type="RefSeq" id="WP_107672538.1">
    <property type="nucleotide sequence ID" value="NZ_PZKE01000004.1"/>
</dbReference>
<sequence length="322" mass="34343">MNPAEMITLRQLRALATVARTGSMTAAARELGLTTPAVHSQIKMLEEALGLPLLYRHGDGSGSGPTLAGQVMLASAGRIDAALTQAVQQVLAFRDGRAGRVTLGVVSTAKYFAPRLVKVLRSLHPDIEVVLEVGNREQILGDLERMHFDLAIMGRPPRTPPNEAWPLGPHPHGVIAPPDHPLAGMAGLTAADLSGETFIAREPGSGTRILMMRYLERLGEGAPRSLVEMGSNETIKQAVMAGLGIAFLSLHTVADELRNGSLITLPAPGLPVERHWFLVRRLDQPALPATRELEKTILSLNGSFLPVLPVLPTPVATPTTTG</sequence>
<evidence type="ECO:0000256" key="1">
    <source>
        <dbReference type="ARBA" id="ARBA00009437"/>
    </source>
</evidence>
<dbReference type="PANTHER" id="PTHR30126">
    <property type="entry name" value="HTH-TYPE TRANSCRIPTIONAL REGULATOR"/>
    <property type="match status" value="1"/>
</dbReference>
<keyword evidence="9" id="KW-1185">Reference proteome</keyword>
<protein>
    <recommendedName>
        <fullName evidence="5">HTH-type transcriptional regulator CbbR</fullName>
    </recommendedName>
    <alternativeName>
        <fullName evidence="6">RuBisCO operon transcriptional regulator</fullName>
    </alternativeName>
</protein>
<comment type="similarity">
    <text evidence="1">Belongs to the LysR transcriptional regulatory family.</text>
</comment>
<evidence type="ECO:0000256" key="3">
    <source>
        <dbReference type="ARBA" id="ARBA00023125"/>
    </source>
</evidence>
<dbReference type="PRINTS" id="PR00039">
    <property type="entry name" value="HTHLYSR"/>
</dbReference>
<evidence type="ECO:0000256" key="5">
    <source>
        <dbReference type="ARBA" id="ARBA00039279"/>
    </source>
</evidence>
<evidence type="ECO:0000313" key="9">
    <source>
        <dbReference type="Proteomes" id="UP000241362"/>
    </source>
</evidence>
<dbReference type="GO" id="GO:0000976">
    <property type="term" value="F:transcription cis-regulatory region binding"/>
    <property type="evidence" value="ECO:0007669"/>
    <property type="project" value="TreeGrafter"/>
</dbReference>
<dbReference type="NCBIfam" id="NF045990">
    <property type="entry name" value="TransRegCbbRRhodb"/>
    <property type="match status" value="1"/>
</dbReference>
<reference evidence="8 9" key="1">
    <citation type="submission" date="2018-03" db="EMBL/GenBank/DDBJ databases">
        <title>Rhodobacter blasticus.</title>
        <authorList>
            <person name="Meyer T.E."/>
            <person name="Miller S."/>
            <person name="Lodha T."/>
            <person name="Gandham S."/>
            <person name="Chintalapati S."/>
            <person name="Chintalapati V.R."/>
        </authorList>
    </citation>
    <scope>NUCLEOTIDE SEQUENCE [LARGE SCALE GENOMIC DNA]</scope>
    <source>
        <strain evidence="8 9">DSM 2131</strain>
    </source>
</reference>
<dbReference type="InterPro" id="IPR036390">
    <property type="entry name" value="WH_DNA-bd_sf"/>
</dbReference>
<dbReference type="PROSITE" id="PS50931">
    <property type="entry name" value="HTH_LYSR"/>
    <property type="match status" value="1"/>
</dbReference>
<evidence type="ECO:0000256" key="2">
    <source>
        <dbReference type="ARBA" id="ARBA00023015"/>
    </source>
</evidence>
<dbReference type="InterPro" id="IPR000847">
    <property type="entry name" value="LysR_HTH_N"/>
</dbReference>
<comment type="caution">
    <text evidence="8">The sequence shown here is derived from an EMBL/GenBank/DDBJ whole genome shotgun (WGS) entry which is preliminary data.</text>
</comment>
<dbReference type="Proteomes" id="UP000241362">
    <property type="component" value="Unassembled WGS sequence"/>
</dbReference>
<dbReference type="EMBL" id="PZKE01000004">
    <property type="protein sequence ID" value="PTE15289.1"/>
    <property type="molecule type" value="Genomic_DNA"/>
</dbReference>
<keyword evidence="3" id="KW-0238">DNA-binding</keyword>
<evidence type="ECO:0000256" key="6">
    <source>
        <dbReference type="ARBA" id="ARBA00043141"/>
    </source>
</evidence>
<dbReference type="SUPFAM" id="SSF53850">
    <property type="entry name" value="Periplasmic binding protein-like II"/>
    <property type="match status" value="1"/>
</dbReference>
<dbReference type="Gene3D" id="3.40.190.10">
    <property type="entry name" value="Periplasmic binding protein-like II"/>
    <property type="match status" value="2"/>
</dbReference>
<dbReference type="InterPro" id="IPR005119">
    <property type="entry name" value="LysR_subst-bd"/>
</dbReference>
<dbReference type="AlphaFoldDB" id="A0A2T4JBL6"/>
<name>A0A2T4JBL6_FUSBL</name>
<evidence type="ECO:0000313" key="8">
    <source>
        <dbReference type="EMBL" id="PTE15289.1"/>
    </source>
</evidence>
<dbReference type="PANTHER" id="PTHR30126:SF5">
    <property type="entry name" value="HTH-TYPE TRANSCRIPTIONAL ACTIVATOR CMPR"/>
    <property type="match status" value="1"/>
</dbReference>
<dbReference type="SUPFAM" id="SSF46785">
    <property type="entry name" value="Winged helix' DNA-binding domain"/>
    <property type="match status" value="1"/>
</dbReference>
<evidence type="ECO:0000259" key="7">
    <source>
        <dbReference type="PROSITE" id="PS50931"/>
    </source>
</evidence>
<dbReference type="Gene3D" id="1.10.10.10">
    <property type="entry name" value="Winged helix-like DNA-binding domain superfamily/Winged helix DNA-binding domain"/>
    <property type="match status" value="1"/>
</dbReference>
<dbReference type="Pfam" id="PF03466">
    <property type="entry name" value="LysR_substrate"/>
    <property type="match status" value="1"/>
</dbReference>
<keyword evidence="2" id="KW-0805">Transcription regulation</keyword>